<proteinExistence type="predicted"/>
<organism evidence="1 2">
    <name type="scientific">Paraburkholderia saeva</name>
    <dbReference type="NCBI Taxonomy" id="2777537"/>
    <lineage>
        <taxon>Bacteria</taxon>
        <taxon>Pseudomonadati</taxon>
        <taxon>Pseudomonadota</taxon>
        <taxon>Betaproteobacteria</taxon>
        <taxon>Burkholderiales</taxon>
        <taxon>Burkholderiaceae</taxon>
        <taxon>Paraburkholderia</taxon>
    </lineage>
</organism>
<sequence>MYMPEVTHFSLQVNELDAVRETVMRDLDVFVVQPVAFEVTRMDTMQ</sequence>
<reference evidence="1" key="1">
    <citation type="submission" date="2021-04" db="EMBL/GenBank/DDBJ databases">
        <authorList>
            <person name="Vanwijnsberghe S."/>
        </authorList>
    </citation>
    <scope>NUCLEOTIDE SEQUENCE</scope>
    <source>
        <strain evidence="1">LMG 31841</strain>
    </source>
</reference>
<keyword evidence="2" id="KW-1185">Reference proteome</keyword>
<gene>
    <name evidence="1" type="ORF">LMG31841_00259</name>
</gene>
<dbReference type="EMBL" id="CAJQZC010000001">
    <property type="protein sequence ID" value="CAG4886773.1"/>
    <property type="molecule type" value="Genomic_DNA"/>
</dbReference>
<dbReference type="Proteomes" id="UP000789704">
    <property type="component" value="Unassembled WGS sequence"/>
</dbReference>
<evidence type="ECO:0000313" key="2">
    <source>
        <dbReference type="Proteomes" id="UP000789704"/>
    </source>
</evidence>
<comment type="caution">
    <text evidence="1">The sequence shown here is derived from an EMBL/GenBank/DDBJ whole genome shotgun (WGS) entry which is preliminary data.</text>
</comment>
<evidence type="ECO:0000313" key="1">
    <source>
        <dbReference type="EMBL" id="CAG4886773.1"/>
    </source>
</evidence>
<name>A0A9N8RSQ4_9BURK</name>
<accession>A0A9N8RSQ4</accession>
<protein>
    <submittedName>
        <fullName evidence="1">Uncharacterized protein</fullName>
    </submittedName>
</protein>
<dbReference type="AlphaFoldDB" id="A0A9N8RSQ4"/>